<name>A0ACC0BMX2_CATRO</name>
<proteinExistence type="predicted"/>
<sequence>MHNLASLLDQISTCSISKVREMRRIMKGVLSLVLPEDPDRAPVLDPVSVLVRVHVEGADRHRHLRIGDVDSDGNYGYRVVADFVFGDENQWPEVRRLSFELEHMTNKYVSLFGSLERYYELIQRTQWVDGHAPPEHWSITPGSLYIIANAFNLCVVLIARLGSTTLLPLYLYSDRTAGTLPLSLQKS</sequence>
<dbReference type="Proteomes" id="UP001060085">
    <property type="component" value="Linkage Group LG03"/>
</dbReference>
<organism evidence="1 2">
    <name type="scientific">Catharanthus roseus</name>
    <name type="common">Madagascar periwinkle</name>
    <name type="synonym">Vinca rosea</name>
    <dbReference type="NCBI Taxonomy" id="4058"/>
    <lineage>
        <taxon>Eukaryota</taxon>
        <taxon>Viridiplantae</taxon>
        <taxon>Streptophyta</taxon>
        <taxon>Embryophyta</taxon>
        <taxon>Tracheophyta</taxon>
        <taxon>Spermatophyta</taxon>
        <taxon>Magnoliopsida</taxon>
        <taxon>eudicotyledons</taxon>
        <taxon>Gunneridae</taxon>
        <taxon>Pentapetalae</taxon>
        <taxon>asterids</taxon>
        <taxon>lamiids</taxon>
        <taxon>Gentianales</taxon>
        <taxon>Apocynaceae</taxon>
        <taxon>Rauvolfioideae</taxon>
        <taxon>Vinceae</taxon>
        <taxon>Catharanthinae</taxon>
        <taxon>Catharanthus</taxon>
    </lineage>
</organism>
<comment type="caution">
    <text evidence="1">The sequence shown here is derived from an EMBL/GenBank/DDBJ whole genome shotgun (WGS) entry which is preliminary data.</text>
</comment>
<keyword evidence="2" id="KW-1185">Reference proteome</keyword>
<reference evidence="2" key="1">
    <citation type="journal article" date="2023" name="Nat. Plants">
        <title>Single-cell RNA sequencing provides a high-resolution roadmap for understanding the multicellular compartmentation of specialized metabolism.</title>
        <authorList>
            <person name="Sun S."/>
            <person name="Shen X."/>
            <person name="Li Y."/>
            <person name="Li Y."/>
            <person name="Wang S."/>
            <person name="Li R."/>
            <person name="Zhang H."/>
            <person name="Shen G."/>
            <person name="Guo B."/>
            <person name="Wei J."/>
            <person name="Xu J."/>
            <person name="St-Pierre B."/>
            <person name="Chen S."/>
            <person name="Sun C."/>
        </authorList>
    </citation>
    <scope>NUCLEOTIDE SEQUENCE [LARGE SCALE GENOMIC DNA]</scope>
</reference>
<evidence type="ECO:0000313" key="2">
    <source>
        <dbReference type="Proteomes" id="UP001060085"/>
    </source>
</evidence>
<accession>A0ACC0BMX2</accession>
<gene>
    <name evidence="1" type="ORF">M9H77_14295</name>
</gene>
<protein>
    <submittedName>
        <fullName evidence="1">Uncharacterized protein</fullName>
    </submittedName>
</protein>
<evidence type="ECO:0000313" key="1">
    <source>
        <dbReference type="EMBL" id="KAI5673931.1"/>
    </source>
</evidence>
<dbReference type="EMBL" id="CM044703">
    <property type="protein sequence ID" value="KAI5673931.1"/>
    <property type="molecule type" value="Genomic_DNA"/>
</dbReference>